<keyword evidence="13 16" id="KW-0234">DNA repair</keyword>
<evidence type="ECO:0000256" key="1">
    <source>
        <dbReference type="ARBA" id="ARBA00007705"/>
    </source>
</evidence>
<dbReference type="AlphaFoldDB" id="A0A9D1G0B2"/>
<dbReference type="InterPro" id="IPR020046">
    <property type="entry name" value="5-3_exonucl_a-hlix_arch_N"/>
</dbReference>
<dbReference type="CDD" id="cd09898">
    <property type="entry name" value="H3TH_53EXO"/>
    <property type="match status" value="1"/>
</dbReference>
<keyword evidence="5 16" id="KW-0548">Nucleotidyltransferase</keyword>
<keyword evidence="6 16" id="KW-0235">DNA replication</keyword>
<dbReference type="SMART" id="SM00475">
    <property type="entry name" value="53EXOc"/>
    <property type="match status" value="1"/>
</dbReference>
<feature type="region of interest" description="Disordered" evidence="17">
    <location>
        <begin position="218"/>
        <end position="239"/>
    </location>
</feature>
<dbReference type="NCBIfam" id="TIGR00593">
    <property type="entry name" value="pola"/>
    <property type="match status" value="1"/>
</dbReference>
<keyword evidence="8 16" id="KW-0227">DNA damage</keyword>
<dbReference type="GO" id="GO:0006302">
    <property type="term" value="P:double-strand break repair"/>
    <property type="evidence" value="ECO:0007669"/>
    <property type="project" value="TreeGrafter"/>
</dbReference>
<dbReference type="Pfam" id="PF01367">
    <property type="entry name" value="5_3_exonuc"/>
    <property type="match status" value="1"/>
</dbReference>
<reference evidence="20" key="2">
    <citation type="journal article" date="2021" name="PeerJ">
        <title>Extensive microbial diversity within the chicken gut microbiome revealed by metagenomics and culture.</title>
        <authorList>
            <person name="Gilroy R."/>
            <person name="Ravi A."/>
            <person name="Getino M."/>
            <person name="Pursley I."/>
            <person name="Horton D.L."/>
            <person name="Alikhan N.F."/>
            <person name="Baker D."/>
            <person name="Gharbi K."/>
            <person name="Hall N."/>
            <person name="Watson M."/>
            <person name="Adriaenssens E.M."/>
            <person name="Foster-Nyarko E."/>
            <person name="Jarju S."/>
            <person name="Secka A."/>
            <person name="Antonio M."/>
            <person name="Oren A."/>
            <person name="Chaudhuri R.R."/>
            <person name="La Ragione R."/>
            <person name="Hildebrand F."/>
            <person name="Pallen M.J."/>
        </authorList>
    </citation>
    <scope>NUCLEOTIDE SEQUENCE</scope>
    <source>
        <strain evidence="20">13766</strain>
    </source>
</reference>
<accession>A0A9D1G0B2</accession>
<sequence>MNRKLVLLDGNSITHRAYHALPAMDAGGTPTNAVFGFFSMLLRALRDEQAQYLAVAFDPHGPTFRHEQYAEYKAGRPPMPDDLRVQFPILREILQAMGVPILSVDGYEADDMLGTVSRRVAGAGDLCVLVTGDRDAFQLAGERVSILYTRRGATDVIRVTPEYIQETYGVSPEHLIDIKGLMGDASDNLPGIPGIGEKTAIRLISRYGTLENALNEGAQQEKGKLKERLSQGRESAEMSKRLATISRDAPVEFDMESCRVDTMPGGLEALQKYKLFKISEQVRKLFGAPEPAAPKETHEVREIAPEALETLLASAQEAQLAFAGDAFFATVGGEHHRVSLGGDLLAPGAAQDDVARAAAPLFSSEAEITVHDAKAFYALGLPVPRHIFDTKLAAYAIDPQLGGGFSLKAASEQVEAPYDPAAPTADMRALRRSQEARLREDGVETVFSHIEMPLCAVLHDMERAGFLVDAQELSRLGSQYREKLAGLTERIYELAGETFNINSPKQLGELLFDKMGLPGGKKTQRGYSTDAQVLESLAGQFEIAARILEYRKIHKLNSTYIEALLRLRGADGRIHTSFDQVATATGRISSLEPNLQNIPVRSEMGREIRRAFIAPEGCVLVDADYSQIELRVLAHMSGDETMQGAFLRGEDIHRSTAAAVEGVPPESVTPQMRSAAKAVNFGIVYGISDFGLAKNLGISRQEARDFIDRYLARYPKVKAYMDACVENGRSRGYVTTLFGRRRYLPELKSANYNQRSFGERAAMNSPIQGTAADIIKLAMVRVNQALTAQGYKSRLILQVHDELIIEAPLAEAADVAELVRREMEGVVALDVPLCADVSTGGNWYDCK</sequence>
<dbReference type="EMBL" id="DVJN01000136">
    <property type="protein sequence ID" value="HIS92724.1"/>
    <property type="molecule type" value="Genomic_DNA"/>
</dbReference>
<protein>
    <recommendedName>
        <fullName evidence="3 15">DNA polymerase I</fullName>
        <ecNumber evidence="2 15">2.7.7.7</ecNumber>
    </recommendedName>
</protein>
<dbReference type="SMART" id="SM00279">
    <property type="entry name" value="HhH2"/>
    <property type="match status" value="1"/>
</dbReference>
<dbReference type="NCBIfam" id="NF004397">
    <property type="entry name" value="PRK05755.1"/>
    <property type="match status" value="1"/>
</dbReference>
<dbReference type="Proteomes" id="UP000824140">
    <property type="component" value="Unassembled WGS sequence"/>
</dbReference>
<dbReference type="GO" id="GO:0006261">
    <property type="term" value="P:DNA-templated DNA replication"/>
    <property type="evidence" value="ECO:0007669"/>
    <property type="project" value="UniProtKB-UniRule"/>
</dbReference>
<dbReference type="InterPro" id="IPR002421">
    <property type="entry name" value="5-3_exonuclease"/>
</dbReference>
<dbReference type="PANTHER" id="PTHR10133">
    <property type="entry name" value="DNA POLYMERASE I"/>
    <property type="match status" value="1"/>
</dbReference>
<dbReference type="CDD" id="cd09859">
    <property type="entry name" value="PIN_53EXO"/>
    <property type="match status" value="1"/>
</dbReference>
<evidence type="ECO:0000256" key="2">
    <source>
        <dbReference type="ARBA" id="ARBA00012417"/>
    </source>
</evidence>
<dbReference type="Gene3D" id="3.40.50.1010">
    <property type="entry name" value="5'-nuclease"/>
    <property type="match status" value="1"/>
</dbReference>
<dbReference type="SUPFAM" id="SSF56672">
    <property type="entry name" value="DNA/RNA polymerases"/>
    <property type="match status" value="1"/>
</dbReference>
<keyword evidence="7" id="KW-0540">Nuclease</keyword>
<evidence type="ECO:0000259" key="19">
    <source>
        <dbReference type="SMART" id="SM00482"/>
    </source>
</evidence>
<dbReference type="FunFam" id="3.40.50.1010:FF:000001">
    <property type="entry name" value="DNA polymerase I"/>
    <property type="match status" value="1"/>
</dbReference>
<dbReference type="GO" id="GO:0003677">
    <property type="term" value="F:DNA binding"/>
    <property type="evidence" value="ECO:0007669"/>
    <property type="project" value="UniProtKB-UniRule"/>
</dbReference>
<feature type="domain" description="DNA-directed DNA polymerase family A palm" evidence="19">
    <location>
        <begin position="605"/>
        <end position="811"/>
    </location>
</feature>
<dbReference type="Pfam" id="PF02739">
    <property type="entry name" value="5_3_exonuc_N"/>
    <property type="match status" value="1"/>
</dbReference>
<gene>
    <name evidence="16 20" type="primary">polA</name>
    <name evidence="20" type="ORF">IAA84_06860</name>
</gene>
<evidence type="ECO:0000256" key="12">
    <source>
        <dbReference type="ARBA" id="ARBA00023125"/>
    </source>
</evidence>
<evidence type="ECO:0000256" key="16">
    <source>
        <dbReference type="RuleBase" id="RU004460"/>
    </source>
</evidence>
<comment type="caution">
    <text evidence="20">The sequence shown here is derived from an EMBL/GenBank/DDBJ whole genome shotgun (WGS) entry which is preliminary data.</text>
</comment>
<dbReference type="SUPFAM" id="SSF88723">
    <property type="entry name" value="PIN domain-like"/>
    <property type="match status" value="1"/>
</dbReference>
<dbReference type="FunFam" id="1.20.1060.10:FF:000001">
    <property type="entry name" value="DNA polymerase I"/>
    <property type="match status" value="1"/>
</dbReference>
<feature type="domain" description="5'-3' exonuclease" evidence="18">
    <location>
        <begin position="3"/>
        <end position="261"/>
    </location>
</feature>
<evidence type="ECO:0000256" key="14">
    <source>
        <dbReference type="ARBA" id="ARBA00049244"/>
    </source>
</evidence>
<evidence type="ECO:0000256" key="5">
    <source>
        <dbReference type="ARBA" id="ARBA00022695"/>
    </source>
</evidence>
<evidence type="ECO:0000259" key="18">
    <source>
        <dbReference type="SMART" id="SM00475"/>
    </source>
</evidence>
<dbReference type="GO" id="GO:0003887">
    <property type="term" value="F:DNA-directed DNA polymerase activity"/>
    <property type="evidence" value="ECO:0007669"/>
    <property type="project" value="UniProtKB-UniRule"/>
</dbReference>
<dbReference type="PANTHER" id="PTHR10133:SF27">
    <property type="entry name" value="DNA POLYMERASE NU"/>
    <property type="match status" value="1"/>
</dbReference>
<evidence type="ECO:0000256" key="7">
    <source>
        <dbReference type="ARBA" id="ARBA00022722"/>
    </source>
</evidence>
<dbReference type="InterPro" id="IPR036279">
    <property type="entry name" value="5-3_exonuclease_C_sf"/>
</dbReference>
<comment type="similarity">
    <text evidence="1 16">Belongs to the DNA polymerase type-A family.</text>
</comment>
<dbReference type="Pfam" id="PF00476">
    <property type="entry name" value="DNA_pol_A"/>
    <property type="match status" value="1"/>
</dbReference>
<dbReference type="InterPro" id="IPR002298">
    <property type="entry name" value="DNA_polymerase_A"/>
</dbReference>
<evidence type="ECO:0000256" key="11">
    <source>
        <dbReference type="ARBA" id="ARBA00022932"/>
    </source>
</evidence>
<evidence type="ECO:0000256" key="8">
    <source>
        <dbReference type="ARBA" id="ARBA00022763"/>
    </source>
</evidence>
<dbReference type="InterPro" id="IPR043502">
    <property type="entry name" value="DNA/RNA_pol_sf"/>
</dbReference>
<dbReference type="EC" id="2.7.7.7" evidence="2 15"/>
<keyword evidence="4 16" id="KW-0808">Transferase</keyword>
<evidence type="ECO:0000256" key="4">
    <source>
        <dbReference type="ARBA" id="ARBA00022679"/>
    </source>
</evidence>
<evidence type="ECO:0000256" key="10">
    <source>
        <dbReference type="ARBA" id="ARBA00022839"/>
    </source>
</evidence>
<dbReference type="Gene3D" id="3.30.420.10">
    <property type="entry name" value="Ribonuclease H-like superfamily/Ribonuclease H"/>
    <property type="match status" value="1"/>
</dbReference>
<dbReference type="FunFam" id="1.10.150.20:FF:000003">
    <property type="entry name" value="DNA polymerase I"/>
    <property type="match status" value="1"/>
</dbReference>
<evidence type="ECO:0000313" key="20">
    <source>
        <dbReference type="EMBL" id="HIS92724.1"/>
    </source>
</evidence>
<name>A0A9D1G0B2_9FIRM</name>
<evidence type="ECO:0000256" key="13">
    <source>
        <dbReference type="ARBA" id="ARBA00023204"/>
    </source>
</evidence>
<dbReference type="InterPro" id="IPR001098">
    <property type="entry name" value="DNA-dir_DNA_pol_A_palm_dom"/>
</dbReference>
<dbReference type="Gene3D" id="1.10.150.20">
    <property type="entry name" value="5' to 3' exonuclease, C-terminal subdomain"/>
    <property type="match status" value="2"/>
</dbReference>
<dbReference type="FunFam" id="1.10.150.20:FF:000002">
    <property type="entry name" value="DNA polymerase I"/>
    <property type="match status" value="1"/>
</dbReference>
<evidence type="ECO:0000256" key="17">
    <source>
        <dbReference type="SAM" id="MobiDB-lite"/>
    </source>
</evidence>
<dbReference type="PROSITE" id="PS00447">
    <property type="entry name" value="DNA_POLYMERASE_A"/>
    <property type="match status" value="1"/>
</dbReference>
<evidence type="ECO:0000256" key="6">
    <source>
        <dbReference type="ARBA" id="ARBA00022705"/>
    </source>
</evidence>
<evidence type="ECO:0000313" key="21">
    <source>
        <dbReference type="Proteomes" id="UP000824140"/>
    </source>
</evidence>
<dbReference type="Gene3D" id="3.30.70.370">
    <property type="match status" value="1"/>
</dbReference>
<keyword evidence="11 16" id="KW-0239">DNA-directed DNA polymerase</keyword>
<keyword evidence="9 16" id="KW-0378">Hydrolase</keyword>
<reference evidence="20" key="1">
    <citation type="submission" date="2020-10" db="EMBL/GenBank/DDBJ databases">
        <authorList>
            <person name="Gilroy R."/>
        </authorList>
    </citation>
    <scope>NUCLEOTIDE SEQUENCE</scope>
    <source>
        <strain evidence="20">13766</strain>
    </source>
</reference>
<feature type="compositionally biased region" description="Basic and acidic residues" evidence="17">
    <location>
        <begin position="219"/>
        <end position="239"/>
    </location>
</feature>
<dbReference type="InterPro" id="IPR029060">
    <property type="entry name" value="PIN-like_dom_sf"/>
</dbReference>
<dbReference type="GO" id="GO:0008409">
    <property type="term" value="F:5'-3' exonuclease activity"/>
    <property type="evidence" value="ECO:0007669"/>
    <property type="project" value="UniProtKB-UniRule"/>
</dbReference>
<dbReference type="InterPro" id="IPR020045">
    <property type="entry name" value="DNA_polI_H3TH"/>
</dbReference>
<dbReference type="SMART" id="SM00482">
    <property type="entry name" value="POLAc"/>
    <property type="match status" value="1"/>
</dbReference>
<dbReference type="SUPFAM" id="SSF47807">
    <property type="entry name" value="5' to 3' exonuclease, C-terminal subdomain"/>
    <property type="match status" value="1"/>
</dbReference>
<dbReference type="InterPro" id="IPR008918">
    <property type="entry name" value="HhH2"/>
</dbReference>
<evidence type="ECO:0000256" key="9">
    <source>
        <dbReference type="ARBA" id="ARBA00022801"/>
    </source>
</evidence>
<organism evidence="20 21">
    <name type="scientific">Candidatus Alectryocaccomicrobium excrementavium</name>
    <dbReference type="NCBI Taxonomy" id="2840668"/>
    <lineage>
        <taxon>Bacteria</taxon>
        <taxon>Bacillati</taxon>
        <taxon>Bacillota</taxon>
        <taxon>Clostridia</taxon>
        <taxon>Candidatus Alectryocaccomicrobium</taxon>
    </lineage>
</organism>
<comment type="subunit">
    <text evidence="16">Single-chain monomer with multiple functions.</text>
</comment>
<dbReference type="InterPro" id="IPR036397">
    <property type="entry name" value="RNaseH_sf"/>
</dbReference>
<evidence type="ECO:0000256" key="15">
    <source>
        <dbReference type="NCBIfam" id="TIGR00593"/>
    </source>
</evidence>
<dbReference type="PRINTS" id="PR00868">
    <property type="entry name" value="DNAPOLI"/>
</dbReference>
<comment type="function">
    <text evidence="16">In addition to polymerase activity, this DNA polymerase exhibits 5'-3' exonuclease activity.</text>
</comment>
<comment type="catalytic activity">
    <reaction evidence="14 16">
        <text>DNA(n) + a 2'-deoxyribonucleoside 5'-triphosphate = DNA(n+1) + diphosphate</text>
        <dbReference type="Rhea" id="RHEA:22508"/>
        <dbReference type="Rhea" id="RHEA-COMP:17339"/>
        <dbReference type="Rhea" id="RHEA-COMP:17340"/>
        <dbReference type="ChEBI" id="CHEBI:33019"/>
        <dbReference type="ChEBI" id="CHEBI:61560"/>
        <dbReference type="ChEBI" id="CHEBI:173112"/>
        <dbReference type="EC" id="2.7.7.7"/>
    </reaction>
</comment>
<keyword evidence="12 16" id="KW-0238">DNA-binding</keyword>
<dbReference type="Gene3D" id="1.20.1060.10">
    <property type="entry name" value="Taq DNA Polymerase, Chain T, domain 4"/>
    <property type="match status" value="1"/>
</dbReference>
<proteinExistence type="inferred from homology"/>
<evidence type="ECO:0000256" key="3">
    <source>
        <dbReference type="ARBA" id="ARBA00020311"/>
    </source>
</evidence>
<dbReference type="InterPro" id="IPR019760">
    <property type="entry name" value="DNA-dir_DNA_pol_A_CS"/>
</dbReference>
<keyword evidence="10 16" id="KW-0269">Exonuclease</keyword>
<dbReference type="InterPro" id="IPR018320">
    <property type="entry name" value="DNA_polymerase_1"/>
</dbReference>
<dbReference type="CDD" id="cd08637">
    <property type="entry name" value="DNA_pol_A_pol_I_C"/>
    <property type="match status" value="1"/>
</dbReference>